<sequence length="211" mass="24344">MKQKIIRKEGRFTYKYNVFGTVQLIQMILQDEKQKNHMPGSGNVYHLQFCLNGRITGSETFKTIEKAVEYAQKVCQDLIWFDKLKVKLDRNVRLTDKGSAEIPDDWKLTEKQVMAIKRLAEIGCNVGPMLQNTYCVRVIVPFNLHADVFVEIGYLFARLSYDDFPDHYSPIADLYTRSTLFNKNNITPAVSARDSVPDGFRFYITLTPVDS</sequence>
<dbReference type="Proteomes" id="UP001594351">
    <property type="component" value="Unassembled WGS sequence"/>
</dbReference>
<evidence type="ECO:0000313" key="1">
    <source>
        <dbReference type="EMBL" id="MFC1850678.1"/>
    </source>
</evidence>
<gene>
    <name evidence="1" type="ORF">ACFL27_10845</name>
</gene>
<proteinExistence type="predicted"/>
<dbReference type="EMBL" id="JBHPBY010000116">
    <property type="protein sequence ID" value="MFC1850678.1"/>
    <property type="molecule type" value="Genomic_DNA"/>
</dbReference>
<organism evidence="1 2">
    <name type="scientific">candidate division CSSED10-310 bacterium</name>
    <dbReference type="NCBI Taxonomy" id="2855610"/>
    <lineage>
        <taxon>Bacteria</taxon>
        <taxon>Bacteria division CSSED10-310</taxon>
    </lineage>
</organism>
<accession>A0ABV6YX72</accession>
<protein>
    <submittedName>
        <fullName evidence="1">Uncharacterized protein</fullName>
    </submittedName>
</protein>
<evidence type="ECO:0000313" key="2">
    <source>
        <dbReference type="Proteomes" id="UP001594351"/>
    </source>
</evidence>
<keyword evidence="2" id="KW-1185">Reference proteome</keyword>
<comment type="caution">
    <text evidence="1">The sequence shown here is derived from an EMBL/GenBank/DDBJ whole genome shotgun (WGS) entry which is preliminary data.</text>
</comment>
<name>A0ABV6YX72_UNCC1</name>
<reference evidence="1 2" key="1">
    <citation type="submission" date="2024-09" db="EMBL/GenBank/DDBJ databases">
        <title>Laminarin stimulates single cell rates of sulfate reduction while oxygen inhibits transcriptomic activity in coastal marine sediment.</title>
        <authorList>
            <person name="Lindsay M."/>
            <person name="Orcutt B."/>
            <person name="Emerson D."/>
            <person name="Stepanauskas R."/>
            <person name="D'Angelo T."/>
        </authorList>
    </citation>
    <scope>NUCLEOTIDE SEQUENCE [LARGE SCALE GENOMIC DNA]</scope>
    <source>
        <strain evidence="1">SAG AM-311-K15</strain>
    </source>
</reference>